<dbReference type="PANTHER" id="PTHR40469">
    <property type="entry name" value="SECRETED GLYCOSYL HYDROLASE"/>
    <property type="match status" value="1"/>
</dbReference>
<accession>A0ABW3QAN1</accession>
<keyword evidence="4" id="KW-1185">Reference proteome</keyword>
<reference evidence="4" key="1">
    <citation type="journal article" date="2019" name="Int. J. Syst. Evol. Microbiol.">
        <title>The Global Catalogue of Microorganisms (GCM) 10K type strain sequencing project: providing services to taxonomists for standard genome sequencing and annotation.</title>
        <authorList>
            <consortium name="The Broad Institute Genomics Platform"/>
            <consortium name="The Broad Institute Genome Sequencing Center for Infectious Disease"/>
            <person name="Wu L."/>
            <person name="Ma J."/>
        </authorList>
    </citation>
    <scope>NUCLEOTIDE SEQUENCE [LARGE SCALE GENOMIC DNA]</scope>
    <source>
        <strain evidence="4">CCUG 55608</strain>
    </source>
</reference>
<feature type="chain" id="PRO_5046047150" evidence="1">
    <location>
        <begin position="22"/>
        <end position="255"/>
    </location>
</feature>
<dbReference type="InterPro" id="IPR029010">
    <property type="entry name" value="ThuA-like"/>
</dbReference>
<feature type="signal peptide" evidence="1">
    <location>
        <begin position="1"/>
        <end position="21"/>
    </location>
</feature>
<feature type="domain" description="ThuA-like" evidence="2">
    <location>
        <begin position="41"/>
        <end position="250"/>
    </location>
</feature>
<comment type="caution">
    <text evidence="3">The sequence shown here is derived from an EMBL/GenBank/DDBJ whole genome shotgun (WGS) entry which is preliminary data.</text>
</comment>
<dbReference type="InterPro" id="IPR029062">
    <property type="entry name" value="Class_I_gatase-like"/>
</dbReference>
<protein>
    <submittedName>
        <fullName evidence="3">ThuA domain-containing protein</fullName>
    </submittedName>
</protein>
<dbReference type="Pfam" id="PF06283">
    <property type="entry name" value="ThuA"/>
    <property type="match status" value="1"/>
</dbReference>
<dbReference type="Gene3D" id="3.40.50.880">
    <property type="match status" value="1"/>
</dbReference>
<evidence type="ECO:0000256" key="1">
    <source>
        <dbReference type="SAM" id="SignalP"/>
    </source>
</evidence>
<dbReference type="EMBL" id="JBHTLP010000008">
    <property type="protein sequence ID" value="MFD1142631.1"/>
    <property type="molecule type" value="Genomic_DNA"/>
</dbReference>
<keyword evidence="1" id="KW-0732">Signal</keyword>
<name>A0ABW3QAN1_9BACT</name>
<dbReference type="Proteomes" id="UP001597116">
    <property type="component" value="Unassembled WGS sequence"/>
</dbReference>
<dbReference type="PANTHER" id="PTHR40469:SF2">
    <property type="entry name" value="GALACTOSE-BINDING DOMAIN-LIKE SUPERFAMILY PROTEIN"/>
    <property type="match status" value="1"/>
</dbReference>
<sequence>MKTLLTLFSFIVLIACTSAGGEEPKAEESTTGEPAKTKDAVLVFSRTKSYRHKSIEAGKAGLIKLGQENDFTVDTTENAALFTTDNLKKYKAVVFLSTTGDVLNDQQQTAFEQYIKKGGGYVGIHAAADTEYDWPWYNQLVGAYFLNHPSQQNAEIEIVDKNHLATKMLPDRWKRFDEWYDYKSIVPGIKVLGKLDEKTYKGGKNGENHPFIWYREFDGGRSFYTGGGHTDESYTDPQFMAHVLGGIKYAMGRKK</sequence>
<dbReference type="RefSeq" id="WP_265993124.1">
    <property type="nucleotide sequence ID" value="NZ_CP110973.1"/>
</dbReference>
<dbReference type="SUPFAM" id="SSF52317">
    <property type="entry name" value="Class I glutamine amidotransferase-like"/>
    <property type="match status" value="1"/>
</dbReference>
<evidence type="ECO:0000259" key="2">
    <source>
        <dbReference type="Pfam" id="PF06283"/>
    </source>
</evidence>
<evidence type="ECO:0000313" key="4">
    <source>
        <dbReference type="Proteomes" id="UP001597116"/>
    </source>
</evidence>
<dbReference type="PROSITE" id="PS51257">
    <property type="entry name" value="PROKAR_LIPOPROTEIN"/>
    <property type="match status" value="1"/>
</dbReference>
<organism evidence="3 4">
    <name type="scientific">Larkinella insperata</name>
    <dbReference type="NCBI Taxonomy" id="332158"/>
    <lineage>
        <taxon>Bacteria</taxon>
        <taxon>Pseudomonadati</taxon>
        <taxon>Bacteroidota</taxon>
        <taxon>Cytophagia</taxon>
        <taxon>Cytophagales</taxon>
        <taxon>Spirosomataceae</taxon>
        <taxon>Larkinella</taxon>
    </lineage>
</organism>
<proteinExistence type="predicted"/>
<evidence type="ECO:0000313" key="3">
    <source>
        <dbReference type="EMBL" id="MFD1142631.1"/>
    </source>
</evidence>
<gene>
    <name evidence="3" type="ORF">ACFQ4C_16010</name>
</gene>